<keyword evidence="3" id="KW-1185">Reference proteome</keyword>
<dbReference type="EMBL" id="BIFR01000001">
    <property type="protein sequence ID" value="GCE12539.1"/>
    <property type="molecule type" value="Genomic_DNA"/>
</dbReference>
<dbReference type="OrthoDB" id="141342at2"/>
<evidence type="ECO:0000259" key="1">
    <source>
        <dbReference type="Pfam" id="PF09860"/>
    </source>
</evidence>
<dbReference type="Proteomes" id="UP000287352">
    <property type="component" value="Unassembled WGS sequence"/>
</dbReference>
<dbReference type="Pfam" id="PF09860">
    <property type="entry name" value="DUF2087"/>
    <property type="match status" value="1"/>
</dbReference>
<name>A0A402A0F1_9CHLR</name>
<proteinExistence type="predicted"/>
<comment type="caution">
    <text evidence="2">The sequence shown here is derived from an EMBL/GenBank/DDBJ whole genome shotgun (WGS) entry which is preliminary data.</text>
</comment>
<feature type="domain" description="DUF2087" evidence="1">
    <location>
        <begin position="26"/>
        <end position="96"/>
    </location>
</feature>
<dbReference type="AlphaFoldDB" id="A0A402A0F1"/>
<evidence type="ECO:0000313" key="3">
    <source>
        <dbReference type="Proteomes" id="UP000287352"/>
    </source>
</evidence>
<protein>
    <recommendedName>
        <fullName evidence="1">DUF2087 domain-containing protein</fullName>
    </recommendedName>
</protein>
<evidence type="ECO:0000313" key="2">
    <source>
        <dbReference type="EMBL" id="GCE12539.1"/>
    </source>
</evidence>
<dbReference type="RefSeq" id="WP_126580150.1">
    <property type="nucleotide sequence ID" value="NZ_BIFR01000001.1"/>
</dbReference>
<accession>A0A402A0F1</accession>
<dbReference type="InterPro" id="IPR018656">
    <property type="entry name" value="DUF2087"/>
</dbReference>
<gene>
    <name evidence="2" type="ORF">KTT_23980</name>
</gene>
<sequence>MEDPVAQNTGIVTRELRRFFTPKGQLKVWPPSKEKDKLLVLNYLVHLFEVGKIYDAKEVLAILQTSLMSEDASAIRGALNEYHFLRRDQNGLRYWRIEEIYSDEERIHKRKAGSRDW</sequence>
<reference evidence="3" key="1">
    <citation type="submission" date="2018-12" db="EMBL/GenBank/DDBJ databases">
        <title>Tengunoibacter tsumagoiensis gen. nov., sp. nov., Dictyobacter kobayashii sp. nov., D. alpinus sp. nov., and D. joshuensis sp. nov. and description of Dictyobacteraceae fam. nov. within the order Ktedonobacterales isolated from Tengu-no-mugimeshi.</title>
        <authorList>
            <person name="Wang C.M."/>
            <person name="Zheng Y."/>
            <person name="Sakai Y."/>
            <person name="Toyoda A."/>
            <person name="Minakuchi Y."/>
            <person name="Abe K."/>
            <person name="Yokota A."/>
            <person name="Yabe S."/>
        </authorList>
    </citation>
    <scope>NUCLEOTIDE SEQUENCE [LARGE SCALE GENOMIC DNA]</scope>
    <source>
        <strain evidence="3">Uno3</strain>
    </source>
</reference>
<organism evidence="2 3">
    <name type="scientific">Tengunoibacter tsumagoiensis</name>
    <dbReference type="NCBI Taxonomy" id="2014871"/>
    <lineage>
        <taxon>Bacteria</taxon>
        <taxon>Bacillati</taxon>
        <taxon>Chloroflexota</taxon>
        <taxon>Ktedonobacteria</taxon>
        <taxon>Ktedonobacterales</taxon>
        <taxon>Dictyobacteraceae</taxon>
        <taxon>Tengunoibacter</taxon>
    </lineage>
</organism>